<dbReference type="Gene3D" id="1.10.10.10">
    <property type="entry name" value="Winged helix-like DNA-binding domain superfamily/Winged helix DNA-binding domain"/>
    <property type="match status" value="1"/>
</dbReference>
<comment type="similarity">
    <text evidence="1">Belongs to the LysR transcriptional regulatory family.</text>
</comment>
<evidence type="ECO:0000313" key="6">
    <source>
        <dbReference type="EMBL" id="MBZ4186866.1"/>
    </source>
</evidence>
<evidence type="ECO:0000256" key="3">
    <source>
        <dbReference type="ARBA" id="ARBA00023125"/>
    </source>
</evidence>
<evidence type="ECO:0000259" key="5">
    <source>
        <dbReference type="PROSITE" id="PS50931"/>
    </source>
</evidence>
<organism evidence="6 7">
    <name type="scientific">Thermomonas beijingensis</name>
    <dbReference type="NCBI Taxonomy" id="2872701"/>
    <lineage>
        <taxon>Bacteria</taxon>
        <taxon>Pseudomonadati</taxon>
        <taxon>Pseudomonadota</taxon>
        <taxon>Gammaproteobacteria</taxon>
        <taxon>Lysobacterales</taxon>
        <taxon>Lysobacteraceae</taxon>
        <taxon>Thermomonas</taxon>
    </lineage>
</organism>
<gene>
    <name evidence="6" type="ORF">K7B09_11100</name>
</gene>
<protein>
    <submittedName>
        <fullName evidence="6">LysR family transcriptional regulator</fullName>
    </submittedName>
</protein>
<dbReference type="Proteomes" id="UP001430290">
    <property type="component" value="Unassembled WGS sequence"/>
</dbReference>
<evidence type="ECO:0000256" key="4">
    <source>
        <dbReference type="ARBA" id="ARBA00023163"/>
    </source>
</evidence>
<dbReference type="InterPro" id="IPR005119">
    <property type="entry name" value="LysR_subst-bd"/>
</dbReference>
<proteinExistence type="inferred from homology"/>
<dbReference type="SUPFAM" id="SSF46785">
    <property type="entry name" value="Winged helix' DNA-binding domain"/>
    <property type="match status" value="1"/>
</dbReference>
<dbReference type="InterPro" id="IPR000847">
    <property type="entry name" value="LysR_HTH_N"/>
</dbReference>
<evidence type="ECO:0000313" key="7">
    <source>
        <dbReference type="Proteomes" id="UP001430290"/>
    </source>
</evidence>
<dbReference type="PANTHER" id="PTHR30537:SF3">
    <property type="entry name" value="TRANSCRIPTIONAL REGULATORY PROTEIN"/>
    <property type="match status" value="1"/>
</dbReference>
<name>A0ABS7TG95_9GAMM</name>
<keyword evidence="4" id="KW-0804">Transcription</keyword>
<keyword evidence="7" id="KW-1185">Reference proteome</keyword>
<keyword evidence="2" id="KW-0805">Transcription regulation</keyword>
<dbReference type="RefSeq" id="WP_223629546.1">
    <property type="nucleotide sequence ID" value="NZ_JAIQDJ010000008.1"/>
</dbReference>
<dbReference type="PROSITE" id="PS50931">
    <property type="entry name" value="HTH_LYSR"/>
    <property type="match status" value="1"/>
</dbReference>
<accession>A0ABS7TG95</accession>
<reference evidence="6" key="1">
    <citation type="submission" date="2021-09" db="EMBL/GenBank/DDBJ databases">
        <authorList>
            <person name="Wu T."/>
            <person name="Guo S.Z."/>
        </authorList>
    </citation>
    <scope>NUCLEOTIDE SEQUENCE</scope>
    <source>
        <strain evidence="6">RSS-23</strain>
    </source>
</reference>
<dbReference type="InterPro" id="IPR036388">
    <property type="entry name" value="WH-like_DNA-bd_sf"/>
</dbReference>
<evidence type="ECO:0000256" key="2">
    <source>
        <dbReference type="ARBA" id="ARBA00023015"/>
    </source>
</evidence>
<dbReference type="EMBL" id="JAIQDJ010000008">
    <property type="protein sequence ID" value="MBZ4186866.1"/>
    <property type="molecule type" value="Genomic_DNA"/>
</dbReference>
<dbReference type="Pfam" id="PF03466">
    <property type="entry name" value="LysR_substrate"/>
    <property type="match status" value="1"/>
</dbReference>
<comment type="caution">
    <text evidence="6">The sequence shown here is derived from an EMBL/GenBank/DDBJ whole genome shotgun (WGS) entry which is preliminary data.</text>
</comment>
<evidence type="ECO:0000256" key="1">
    <source>
        <dbReference type="ARBA" id="ARBA00009437"/>
    </source>
</evidence>
<dbReference type="PANTHER" id="PTHR30537">
    <property type="entry name" value="HTH-TYPE TRANSCRIPTIONAL REGULATOR"/>
    <property type="match status" value="1"/>
</dbReference>
<keyword evidence="3" id="KW-0238">DNA-binding</keyword>
<feature type="domain" description="HTH lysR-type" evidence="5">
    <location>
        <begin position="15"/>
        <end position="72"/>
    </location>
</feature>
<dbReference type="Gene3D" id="3.40.190.290">
    <property type="match status" value="1"/>
</dbReference>
<dbReference type="Pfam" id="PF00126">
    <property type="entry name" value="HTH_1"/>
    <property type="match status" value="1"/>
</dbReference>
<dbReference type="InterPro" id="IPR036390">
    <property type="entry name" value="WH_DNA-bd_sf"/>
</dbReference>
<sequence length="298" mass="32433">MQKNTTDSRLPSALPDWNGIRYFLEVARLGTLSAAARALDVEHTTVARRIATLEQHLGLHLFDRLPQAWRLTCEGESLVPYARRLEEEALALAHAAHAHGTTSGPVRVSAPPIFASRFLLPRLAPALALAPAIQLQLLGEAREANLARREADIALRLGRPADERLAGRPLANVGYGFYAHPRWGEVAEVDWRFLRHGDEDGGGDTARCLREFAAGRSVAFASNDLLILCEAACAGLGVALLPHFLARDDRRLVALASGWGVQRPLWLAIHPEVRRSPRVAWASGLIGDTVMAAASELV</sequence>
<dbReference type="InterPro" id="IPR058163">
    <property type="entry name" value="LysR-type_TF_proteobact-type"/>
</dbReference>
<dbReference type="SUPFAM" id="SSF53850">
    <property type="entry name" value="Periplasmic binding protein-like II"/>
    <property type="match status" value="1"/>
</dbReference>